<proteinExistence type="predicted"/>
<evidence type="ECO:0000313" key="1">
    <source>
        <dbReference type="EMBL" id="SVD34197.1"/>
    </source>
</evidence>
<sequence length="186" mass="21093">LSFSGNHLIIAPSAQSKIRGQILIDDTDYKEILGSEYEKYKKRKRKLVMTQRHRARLIAAAEEKNFNTQSIPSQSVTIATASKLPKARIAEYENRIGKIPKRGNDGRVRLMVSSRMGGEVSEIKLNEISHWGPIRYEIVDGQPYWTGTVTYNTTSLFGTFPTEAMALMRNDKVIDWLYTGSLEEVP</sequence>
<name>A0A382UJE3_9ZZZZ</name>
<accession>A0A382UJE3</accession>
<feature type="non-terminal residue" evidence="1">
    <location>
        <position position="1"/>
    </location>
</feature>
<organism evidence="1">
    <name type="scientific">marine metagenome</name>
    <dbReference type="NCBI Taxonomy" id="408172"/>
    <lineage>
        <taxon>unclassified sequences</taxon>
        <taxon>metagenomes</taxon>
        <taxon>ecological metagenomes</taxon>
    </lineage>
</organism>
<gene>
    <name evidence="1" type="ORF">METZ01_LOCUS387051</name>
</gene>
<protein>
    <submittedName>
        <fullName evidence="1">Uncharacterized protein</fullName>
    </submittedName>
</protein>
<dbReference type="AlphaFoldDB" id="A0A382UJE3"/>
<reference evidence="1" key="1">
    <citation type="submission" date="2018-05" db="EMBL/GenBank/DDBJ databases">
        <authorList>
            <person name="Lanie J.A."/>
            <person name="Ng W.-L."/>
            <person name="Kazmierczak K.M."/>
            <person name="Andrzejewski T.M."/>
            <person name="Davidsen T.M."/>
            <person name="Wayne K.J."/>
            <person name="Tettelin H."/>
            <person name="Glass J.I."/>
            <person name="Rusch D."/>
            <person name="Podicherti R."/>
            <person name="Tsui H.-C.T."/>
            <person name="Winkler M.E."/>
        </authorList>
    </citation>
    <scope>NUCLEOTIDE SEQUENCE</scope>
</reference>
<dbReference type="EMBL" id="UINC01144592">
    <property type="protein sequence ID" value="SVD34197.1"/>
    <property type="molecule type" value="Genomic_DNA"/>
</dbReference>